<dbReference type="EMBL" id="QSGN01000024">
    <property type="protein sequence ID" value="RHB28079.1"/>
    <property type="molecule type" value="Genomic_DNA"/>
</dbReference>
<evidence type="ECO:0000313" key="2">
    <source>
        <dbReference type="Proteomes" id="UP000283482"/>
    </source>
</evidence>
<proteinExistence type="predicted"/>
<evidence type="ECO:0000313" key="1">
    <source>
        <dbReference type="EMBL" id="RHB28079.1"/>
    </source>
</evidence>
<name>A0A413V3D9_BACSE</name>
<accession>A0A413V3D9</accession>
<gene>
    <name evidence="1" type="ORF">DW889_10345</name>
</gene>
<dbReference type="RefSeq" id="WP_117907203.1">
    <property type="nucleotide sequence ID" value="NZ_CAXVLE010000030.1"/>
</dbReference>
<sequence>MFSKRNQGIKALFFTALYILSNTYLFAQVSVKNIQSILEKNNLISDTQSCSVPFTMQKNEIATIPVYSENDFKKVEPSKTTLFDIRCDIKLSQTVNFHSDKGIIIKGNGHKIYQTSKSTKKYIKKRLNYISEYKEKINGTEVFTNSKGKLLRLSKTPIYKALSWNFDEKSNTVRIQLPKECKSWNINETDQVYINYEIWFTRQKDKVISAKDGILIFKVENRYKPEGTFISYTPAPCFYLENMKQTRDGVLIKNNKIQYAAKYGSISLCKLQSLFIIDKQTLLDCYDLKFGAGLECMVKNFGTARFQNCSFENAEASGIKSYNNLIVKNCHFQYITQNAIITTPKSNSSITYSTFKNIGKYGLNTACIQTLGNVYAAHNEFKDFNYSAFILGNISTYHEEELPISLIEYNKLSWSKRWQKQMQMLGLSDSGAIYVGTNNKHCTIRFNTINNFGGHGSNRGIFCDDGAYNLSIYGNIVNKTANSYDIDSRNCATITYRQTPKGYKFNTNNFISYNICEKSIRVEGNSLEKENKCYFIHNIIIGNNTKEPQIRSKNNMTSKKSFLIDPYGKINIKGKYHPSINFLKIWNSLY</sequence>
<comment type="caution">
    <text evidence="1">The sequence shown here is derived from an EMBL/GenBank/DDBJ whole genome shotgun (WGS) entry which is preliminary data.</text>
</comment>
<organism evidence="1 2">
    <name type="scientific">Bacteroides stercoris</name>
    <dbReference type="NCBI Taxonomy" id="46506"/>
    <lineage>
        <taxon>Bacteria</taxon>
        <taxon>Pseudomonadati</taxon>
        <taxon>Bacteroidota</taxon>
        <taxon>Bacteroidia</taxon>
        <taxon>Bacteroidales</taxon>
        <taxon>Bacteroidaceae</taxon>
        <taxon>Bacteroides</taxon>
    </lineage>
</organism>
<dbReference type="InterPro" id="IPR011050">
    <property type="entry name" value="Pectin_lyase_fold/virulence"/>
</dbReference>
<dbReference type="SUPFAM" id="SSF51126">
    <property type="entry name" value="Pectin lyase-like"/>
    <property type="match status" value="1"/>
</dbReference>
<dbReference type="Proteomes" id="UP000283482">
    <property type="component" value="Unassembled WGS sequence"/>
</dbReference>
<dbReference type="AlphaFoldDB" id="A0A413V3D9"/>
<protein>
    <submittedName>
        <fullName evidence="1">Right-handed parallel beta-helix repeat-containing protein</fullName>
    </submittedName>
</protein>
<reference evidence="1 2" key="1">
    <citation type="submission" date="2018-08" db="EMBL/GenBank/DDBJ databases">
        <title>A genome reference for cultivated species of the human gut microbiota.</title>
        <authorList>
            <person name="Zou Y."/>
            <person name="Xue W."/>
            <person name="Luo G."/>
        </authorList>
    </citation>
    <scope>NUCLEOTIDE SEQUENCE [LARGE SCALE GENOMIC DNA]</scope>
    <source>
        <strain evidence="1 2">AM40-34</strain>
    </source>
</reference>